<dbReference type="PANTHER" id="PTHR15263:SF1">
    <property type="entry name" value="NF-KAPPA-B INHIBITOR-LIKE PROTEIN 1"/>
    <property type="match status" value="1"/>
</dbReference>
<dbReference type="AlphaFoldDB" id="F9G279"/>
<feature type="compositionally biased region" description="Basic residues" evidence="7">
    <location>
        <begin position="126"/>
        <end position="148"/>
    </location>
</feature>
<organism evidence="8">
    <name type="scientific">Fusarium oxysporum (strain Fo5176)</name>
    <name type="common">Fusarium vascular wilt</name>
    <dbReference type="NCBI Taxonomy" id="660025"/>
    <lineage>
        <taxon>Eukaryota</taxon>
        <taxon>Fungi</taxon>
        <taxon>Dikarya</taxon>
        <taxon>Ascomycota</taxon>
        <taxon>Pezizomycotina</taxon>
        <taxon>Sordariomycetes</taxon>
        <taxon>Hypocreomycetidae</taxon>
        <taxon>Hypocreales</taxon>
        <taxon>Nectriaceae</taxon>
        <taxon>Fusarium</taxon>
        <taxon>Fusarium oxysporum species complex</taxon>
    </lineage>
</organism>
<feature type="compositionally biased region" description="Basic and acidic residues" evidence="7">
    <location>
        <begin position="86"/>
        <end position="116"/>
    </location>
</feature>
<evidence type="ECO:0000256" key="2">
    <source>
        <dbReference type="ARBA" id="ARBA00022553"/>
    </source>
</evidence>
<evidence type="ECO:0000256" key="3">
    <source>
        <dbReference type="ARBA" id="ARBA00022737"/>
    </source>
</evidence>
<evidence type="ECO:0000256" key="1">
    <source>
        <dbReference type="ARBA" id="ARBA00004123"/>
    </source>
</evidence>
<feature type="compositionally biased region" description="Basic and acidic residues" evidence="7">
    <location>
        <begin position="180"/>
        <end position="190"/>
    </location>
</feature>
<comment type="subcellular location">
    <subcellularLocation>
        <location evidence="1">Nucleus</location>
    </subcellularLocation>
</comment>
<protein>
    <recommendedName>
        <fullName evidence="9">J domain-containing protein</fullName>
    </recommendedName>
</protein>
<sequence length="443" mass="52429">MHHKGSPYPLNFIRAYTFFSVHTYLLGSPSFKSMDNHDSQSQERRLLNAFELHGPHMMGETEKSPRRRHILSSINPDKPKSRRRSRSPESRSPVDVKREPSLDATSEHTDAQRNDKDDEGDTTAPRRSRIRLKDHHRSRRRSRDRHRHRDYDDDDSHGRSPVRHRRHRHRRRHRSPTPKNPHEPEPLDPDAAFRESLFDAMADDEGAAYWESVYGQPVHVYPNERVGPTGHLEQMTDEEYASYVRQKMWEKTNAGLLEERARREEAKKRKASEDRRAQKLQEDMEYSIRRGEERRERRRWEQRWEDYTKAWINWEGTPTEIAWPVEGGRIEDVDEPTVREFFVNGLNPQEIGEKSFVAKLRDERVRWHPDKIQQKLGGQVDEETMKGVTAVFQIIDKLWTETSRFDCDDSPGSELHGLDSHASFGTQIASFWFHFPIPPRHYP</sequence>
<evidence type="ECO:0000256" key="6">
    <source>
        <dbReference type="SAM" id="Coils"/>
    </source>
</evidence>
<keyword evidence="2" id="KW-0597">Phosphoprotein</keyword>
<dbReference type="PANTHER" id="PTHR15263">
    <property type="entry name" value="I-KAPPA-B-LIKE PROTEIN IKBL"/>
    <property type="match status" value="1"/>
</dbReference>
<evidence type="ECO:0000256" key="4">
    <source>
        <dbReference type="ARBA" id="ARBA00023043"/>
    </source>
</evidence>
<keyword evidence="3" id="KW-0677">Repeat</keyword>
<dbReference type="InterPro" id="IPR038753">
    <property type="entry name" value="NFKBIL1"/>
</dbReference>
<name>F9G279_FUSOF</name>
<comment type="caution">
    <text evidence="8">The sequence shown here is derived from an EMBL/GenBank/DDBJ whole genome shotgun (WGS) entry which is preliminary data.</text>
</comment>
<evidence type="ECO:0000313" key="8">
    <source>
        <dbReference type="EMBL" id="EGU76740.1"/>
    </source>
</evidence>
<dbReference type="STRING" id="660025.F9G279"/>
<accession>F9G279</accession>
<dbReference type="GO" id="GO:0043124">
    <property type="term" value="P:negative regulation of canonical NF-kappaB signal transduction"/>
    <property type="evidence" value="ECO:0007669"/>
    <property type="project" value="InterPro"/>
</dbReference>
<feature type="region of interest" description="Disordered" evidence="7">
    <location>
        <begin position="56"/>
        <end position="190"/>
    </location>
</feature>
<feature type="compositionally biased region" description="Basic residues" evidence="7">
    <location>
        <begin position="160"/>
        <end position="176"/>
    </location>
</feature>
<dbReference type="PaxDb" id="5507-FOXG_09444P0"/>
<feature type="coiled-coil region" evidence="6">
    <location>
        <begin position="254"/>
        <end position="283"/>
    </location>
</feature>
<keyword evidence="6" id="KW-0175">Coiled coil</keyword>
<dbReference type="OrthoDB" id="412109at2759"/>
<evidence type="ECO:0000256" key="5">
    <source>
        <dbReference type="ARBA" id="ARBA00023242"/>
    </source>
</evidence>
<dbReference type="GO" id="GO:0005634">
    <property type="term" value="C:nucleus"/>
    <property type="evidence" value="ECO:0007669"/>
    <property type="project" value="UniProtKB-SubCell"/>
</dbReference>
<keyword evidence="5" id="KW-0539">Nucleus</keyword>
<evidence type="ECO:0000256" key="7">
    <source>
        <dbReference type="SAM" id="MobiDB-lite"/>
    </source>
</evidence>
<keyword evidence="4" id="KW-0040">ANK repeat</keyword>
<gene>
    <name evidence="8" type="ORF">FOXB_12761</name>
</gene>
<proteinExistence type="predicted"/>
<reference evidence="8" key="1">
    <citation type="journal article" date="2012" name="Mol. Plant Microbe Interact.">
        <title>A highly conserved effector in Fusarium oxysporum is required for full virulence on Arabidopsis.</title>
        <authorList>
            <person name="Thatcher L.F."/>
            <person name="Gardiner D.M."/>
            <person name="Kazan K."/>
            <person name="Manners J."/>
        </authorList>
    </citation>
    <scope>NUCLEOTIDE SEQUENCE [LARGE SCALE GENOMIC DNA]</scope>
    <source>
        <strain evidence="8">Fo5176</strain>
    </source>
</reference>
<dbReference type="EMBL" id="AFQF01003186">
    <property type="protein sequence ID" value="EGU76740.1"/>
    <property type="molecule type" value="Genomic_DNA"/>
</dbReference>
<evidence type="ECO:0008006" key="9">
    <source>
        <dbReference type="Google" id="ProtNLM"/>
    </source>
</evidence>